<keyword evidence="3" id="KW-1185">Reference proteome</keyword>
<dbReference type="AlphaFoldDB" id="A0A4T3EX13"/>
<organism evidence="2 3">
    <name type="scientific">Alteraurantiacibacter aquimixticola</name>
    <dbReference type="NCBI Taxonomy" id="2489173"/>
    <lineage>
        <taxon>Bacteria</taxon>
        <taxon>Pseudomonadati</taxon>
        <taxon>Pseudomonadota</taxon>
        <taxon>Alphaproteobacteria</taxon>
        <taxon>Sphingomonadales</taxon>
        <taxon>Erythrobacteraceae</taxon>
        <taxon>Alteraurantiacibacter</taxon>
    </lineage>
</organism>
<comment type="caution">
    <text evidence="2">The sequence shown here is derived from an EMBL/GenBank/DDBJ whole genome shotgun (WGS) entry which is preliminary data.</text>
</comment>
<evidence type="ECO:0000313" key="3">
    <source>
        <dbReference type="Proteomes" id="UP000309389"/>
    </source>
</evidence>
<feature type="transmembrane region" description="Helical" evidence="1">
    <location>
        <begin position="6"/>
        <end position="24"/>
    </location>
</feature>
<keyword evidence="1" id="KW-1133">Transmembrane helix</keyword>
<protein>
    <submittedName>
        <fullName evidence="2">Uncharacterized protein</fullName>
    </submittedName>
</protein>
<keyword evidence="1" id="KW-0812">Transmembrane</keyword>
<dbReference type="Proteomes" id="UP000309389">
    <property type="component" value="Unassembled WGS sequence"/>
</dbReference>
<evidence type="ECO:0000313" key="2">
    <source>
        <dbReference type="EMBL" id="TIX49043.1"/>
    </source>
</evidence>
<sequence>MPNWSFYIAIGLAFIVALIVNAQVQMKSTRKGDGLIKMWIKGGLAGGAAMIGFIAAFLLVANLVNAVIG</sequence>
<gene>
    <name evidence="2" type="ORF">E5222_15050</name>
</gene>
<keyword evidence="1" id="KW-0472">Membrane</keyword>
<dbReference type="EMBL" id="SSHH01000004">
    <property type="protein sequence ID" value="TIX49043.1"/>
    <property type="molecule type" value="Genomic_DNA"/>
</dbReference>
<evidence type="ECO:0000256" key="1">
    <source>
        <dbReference type="SAM" id="Phobius"/>
    </source>
</evidence>
<proteinExistence type="predicted"/>
<accession>A0A4T3EX13</accession>
<feature type="transmembrane region" description="Helical" evidence="1">
    <location>
        <begin position="44"/>
        <end position="68"/>
    </location>
</feature>
<reference evidence="2 3" key="1">
    <citation type="submission" date="2019-04" db="EMBL/GenBank/DDBJ databases">
        <title>Altererythrobacter aquimixticola sp. nov., isolated from sediment of junction between the ocean and a freshwater spring.</title>
        <authorList>
            <person name="Yoon J.-H."/>
        </authorList>
    </citation>
    <scope>NUCLEOTIDE SEQUENCE [LARGE SCALE GENOMIC DNA]</scope>
    <source>
        <strain evidence="2 3">SSKS-13</strain>
    </source>
</reference>
<name>A0A4T3EX13_9SPHN</name>